<dbReference type="EMBL" id="VBRY01000001">
    <property type="protein sequence ID" value="TLS69153.1"/>
    <property type="molecule type" value="Genomic_DNA"/>
</dbReference>
<dbReference type="PROSITE" id="PS50887">
    <property type="entry name" value="GGDEF"/>
    <property type="match status" value="1"/>
</dbReference>
<dbReference type="SMART" id="SM00267">
    <property type="entry name" value="GGDEF"/>
    <property type="match status" value="1"/>
</dbReference>
<dbReference type="AlphaFoldDB" id="A0A5R9GYQ1"/>
<gene>
    <name evidence="3" type="ORF">FEF65_01305</name>
</gene>
<dbReference type="SUPFAM" id="SSF54631">
    <property type="entry name" value="CBS-domain pair"/>
    <property type="match status" value="1"/>
</dbReference>
<dbReference type="InterPro" id="IPR000160">
    <property type="entry name" value="GGDEF_dom"/>
</dbReference>
<accession>A0A5R9GYQ1</accession>
<dbReference type="InterPro" id="IPR046342">
    <property type="entry name" value="CBS_dom_sf"/>
</dbReference>
<dbReference type="EC" id="2.7.7.65" evidence="1"/>
<dbReference type="RefSeq" id="WP_138237969.1">
    <property type="nucleotide sequence ID" value="NZ_VBRY01000001.1"/>
</dbReference>
<comment type="caution">
    <text evidence="3">The sequence shown here is derived from an EMBL/GenBank/DDBJ whole genome shotgun (WGS) entry which is preliminary data.</text>
</comment>
<dbReference type="GO" id="GO:0052621">
    <property type="term" value="F:diguanylate cyclase activity"/>
    <property type="evidence" value="ECO:0007669"/>
    <property type="project" value="UniProtKB-EC"/>
</dbReference>
<dbReference type="InterPro" id="IPR029787">
    <property type="entry name" value="Nucleotide_cyclase"/>
</dbReference>
<protein>
    <recommendedName>
        <fullName evidence="1">diguanylate cyclase</fullName>
        <ecNumber evidence="1">2.7.7.65</ecNumber>
    </recommendedName>
</protein>
<dbReference type="CDD" id="cd01949">
    <property type="entry name" value="GGDEF"/>
    <property type="match status" value="1"/>
</dbReference>
<dbReference type="Pfam" id="PF00990">
    <property type="entry name" value="GGDEF"/>
    <property type="match status" value="1"/>
</dbReference>
<dbReference type="OrthoDB" id="9813903at2"/>
<dbReference type="NCBIfam" id="TIGR00254">
    <property type="entry name" value="GGDEF"/>
    <property type="match status" value="1"/>
</dbReference>
<evidence type="ECO:0000259" key="2">
    <source>
        <dbReference type="PROSITE" id="PS50887"/>
    </source>
</evidence>
<organism evidence="3 4">
    <name type="scientific">Mariprofundus erugo</name>
    <dbReference type="NCBI Taxonomy" id="2528639"/>
    <lineage>
        <taxon>Bacteria</taxon>
        <taxon>Pseudomonadati</taxon>
        <taxon>Pseudomonadota</taxon>
        <taxon>Candidatius Mariprofundia</taxon>
        <taxon>Mariprofundales</taxon>
        <taxon>Mariprofundaceae</taxon>
        <taxon>Mariprofundus</taxon>
    </lineage>
</organism>
<proteinExistence type="predicted"/>
<feature type="domain" description="GGDEF" evidence="2">
    <location>
        <begin position="178"/>
        <end position="328"/>
    </location>
</feature>
<evidence type="ECO:0000313" key="4">
    <source>
        <dbReference type="Proteomes" id="UP000306585"/>
    </source>
</evidence>
<dbReference type="InterPro" id="IPR000644">
    <property type="entry name" value="CBS_dom"/>
</dbReference>
<dbReference type="SUPFAM" id="SSF55073">
    <property type="entry name" value="Nucleotide cyclase"/>
    <property type="match status" value="1"/>
</dbReference>
<dbReference type="PANTHER" id="PTHR45138">
    <property type="entry name" value="REGULATORY COMPONENTS OF SENSORY TRANSDUCTION SYSTEM"/>
    <property type="match status" value="1"/>
</dbReference>
<evidence type="ECO:0000256" key="1">
    <source>
        <dbReference type="ARBA" id="ARBA00012528"/>
    </source>
</evidence>
<sequence length="330" mass="37003">MTGENHIRKQRDELSIPSGLHVTCVEPLSSHMMSTAVLERFRNDGELVALPVVDDQMRPLGLVTRRKTLSVFGHKFSHELNRRKSVDILMEDQAVILDVHTGIEQVSQAMTARDEQCVFDPAIMVCDGSYCGLLSVITVLRAITGIRLERAFDSNPLTHLPGNNIINREIDMRLQAQASFVLAYIDLDYFKVFNDHYGYERGDRVIQLVAGILRQSGAAGDFIGHIGGDDFVMLLAPSEWRLRLERVLQSFQRQSLLLYDASDRQCGYLVGENRQGDRMQFSLMSLSIAVVECEGGVFQSHVEVAEVAGEVKHKAKLVAGNSIVVNQRRY</sequence>
<dbReference type="Pfam" id="PF00571">
    <property type="entry name" value="CBS"/>
    <property type="match status" value="1"/>
</dbReference>
<dbReference type="PANTHER" id="PTHR45138:SF25">
    <property type="entry name" value="GGDEF DOMAIN PROTEIN"/>
    <property type="match status" value="1"/>
</dbReference>
<dbReference type="GO" id="GO:1902201">
    <property type="term" value="P:negative regulation of bacterial-type flagellum-dependent cell motility"/>
    <property type="evidence" value="ECO:0007669"/>
    <property type="project" value="TreeGrafter"/>
</dbReference>
<dbReference type="Gene3D" id="3.10.580.10">
    <property type="entry name" value="CBS-domain"/>
    <property type="match status" value="1"/>
</dbReference>
<dbReference type="Proteomes" id="UP000306585">
    <property type="component" value="Unassembled WGS sequence"/>
</dbReference>
<dbReference type="InterPro" id="IPR050469">
    <property type="entry name" value="Diguanylate_Cyclase"/>
</dbReference>
<reference evidence="3 4" key="1">
    <citation type="journal article" date="2019" name="Appl. Environ. Microbiol.">
        <title>Environmental Evidence and Genomic Insight of Iron-oxidizing Bacteria Preference Towards More Corrosion Resistant Stainless Steel at Higher Salinities.</title>
        <authorList>
            <person name="Garrison C.E."/>
            <person name="Price K.A."/>
            <person name="Field E.K."/>
        </authorList>
    </citation>
    <scope>NUCLEOTIDE SEQUENCE [LARGE SCALE GENOMIC DNA]</scope>
    <source>
        <strain evidence="3 4">P3</strain>
    </source>
</reference>
<evidence type="ECO:0000313" key="3">
    <source>
        <dbReference type="EMBL" id="TLS69153.1"/>
    </source>
</evidence>
<dbReference type="InterPro" id="IPR043128">
    <property type="entry name" value="Rev_trsase/Diguanyl_cyclase"/>
</dbReference>
<dbReference type="Gene3D" id="3.30.70.270">
    <property type="match status" value="1"/>
</dbReference>
<dbReference type="GO" id="GO:0005886">
    <property type="term" value="C:plasma membrane"/>
    <property type="evidence" value="ECO:0007669"/>
    <property type="project" value="TreeGrafter"/>
</dbReference>
<keyword evidence="4" id="KW-1185">Reference proteome</keyword>
<dbReference type="GO" id="GO:0043709">
    <property type="term" value="P:cell adhesion involved in single-species biofilm formation"/>
    <property type="evidence" value="ECO:0007669"/>
    <property type="project" value="TreeGrafter"/>
</dbReference>
<name>A0A5R9GYQ1_9PROT</name>